<dbReference type="CDD" id="cd23807">
    <property type="entry name" value="UEV_UBE2V"/>
    <property type="match status" value="1"/>
</dbReference>
<dbReference type="KEGG" id="mis:MICPUN_77783"/>
<dbReference type="GeneID" id="8250350"/>
<keyword evidence="4" id="KW-1185">Reference proteome</keyword>
<dbReference type="FunFam" id="3.10.110.10:FF:000026">
    <property type="entry name" value="Ubiquitin-conjugating enzyme E2 variant"/>
    <property type="match status" value="1"/>
</dbReference>
<dbReference type="OrthoDB" id="6508832at2759"/>
<feature type="domain" description="UBC core" evidence="2">
    <location>
        <begin position="11"/>
        <end position="147"/>
    </location>
</feature>
<dbReference type="InterPro" id="IPR000608">
    <property type="entry name" value="UBC"/>
</dbReference>
<dbReference type="FunCoup" id="C1FF46">
    <property type="interactions" value="2111"/>
</dbReference>
<dbReference type="AlphaFoldDB" id="C1FF46"/>
<dbReference type="PROSITE" id="PS50127">
    <property type="entry name" value="UBC_2"/>
    <property type="match status" value="1"/>
</dbReference>
<dbReference type="InParanoid" id="C1FF46"/>
<reference evidence="3 4" key="1">
    <citation type="journal article" date="2009" name="Science">
        <title>Green evolution and dynamic adaptations revealed by genomes of the marine picoeukaryotes Micromonas.</title>
        <authorList>
            <person name="Worden A.Z."/>
            <person name="Lee J.H."/>
            <person name="Mock T."/>
            <person name="Rouze P."/>
            <person name="Simmons M.P."/>
            <person name="Aerts A.L."/>
            <person name="Allen A.E."/>
            <person name="Cuvelier M.L."/>
            <person name="Derelle E."/>
            <person name="Everett M.V."/>
            <person name="Foulon E."/>
            <person name="Grimwood J."/>
            <person name="Gundlach H."/>
            <person name="Henrissat B."/>
            <person name="Napoli C."/>
            <person name="McDonald S.M."/>
            <person name="Parker M.S."/>
            <person name="Rombauts S."/>
            <person name="Salamov A."/>
            <person name="Von Dassow P."/>
            <person name="Badger J.H."/>
            <person name="Coutinho P.M."/>
            <person name="Demir E."/>
            <person name="Dubchak I."/>
            <person name="Gentemann C."/>
            <person name="Eikrem W."/>
            <person name="Gready J.E."/>
            <person name="John U."/>
            <person name="Lanier W."/>
            <person name="Lindquist E.A."/>
            <person name="Lucas S."/>
            <person name="Mayer K.F."/>
            <person name="Moreau H."/>
            <person name="Not F."/>
            <person name="Otillar R."/>
            <person name="Panaud O."/>
            <person name="Pangilinan J."/>
            <person name="Paulsen I."/>
            <person name="Piegu B."/>
            <person name="Poliakov A."/>
            <person name="Robbens S."/>
            <person name="Schmutz J."/>
            <person name="Toulza E."/>
            <person name="Wyss T."/>
            <person name="Zelensky A."/>
            <person name="Zhou K."/>
            <person name="Armbrust E.V."/>
            <person name="Bhattacharya D."/>
            <person name="Goodenough U.W."/>
            <person name="Van de Peer Y."/>
            <person name="Grigoriev I.V."/>
        </authorList>
    </citation>
    <scope>NUCLEOTIDE SEQUENCE [LARGE SCALE GENOMIC DNA]</scope>
    <source>
        <strain evidence="4">RCC299 / NOUM17</strain>
    </source>
</reference>
<dbReference type="OMA" id="NWSREST"/>
<dbReference type="eggNOG" id="KOG0896">
    <property type="taxonomic scope" value="Eukaryota"/>
</dbReference>
<evidence type="ECO:0000256" key="1">
    <source>
        <dbReference type="ARBA" id="ARBA00022786"/>
    </source>
</evidence>
<keyword evidence="1" id="KW-0833">Ubl conjugation pathway</keyword>
<dbReference type="PANTHER" id="PTHR24068">
    <property type="entry name" value="UBIQUITIN-CONJUGATING ENZYME E2"/>
    <property type="match status" value="1"/>
</dbReference>
<dbReference type="SUPFAM" id="SSF54495">
    <property type="entry name" value="UBC-like"/>
    <property type="match status" value="1"/>
</dbReference>
<dbReference type="RefSeq" id="XP_002507040.1">
    <property type="nucleotide sequence ID" value="XM_002506994.1"/>
</dbReference>
<name>C1FF46_MICCC</name>
<dbReference type="EMBL" id="CP001574">
    <property type="protein sequence ID" value="ACO68298.1"/>
    <property type="molecule type" value="Genomic_DNA"/>
</dbReference>
<sequence>MAAAGDTVVVPRNFRLLEELEKGEKAMGSFGYLSYGLADLEEDVMMVNWNGTIIGPNNTPFESRIYSLQIECGENYPDAPPAVKFRTRVNLPCVTDAGLVERKSLPVLSTWRRSNTIEDCLNALYMLMQHPSSRRLPQPPENAPEYP</sequence>
<dbReference type="Proteomes" id="UP000002009">
    <property type="component" value="Chromosome 1"/>
</dbReference>
<evidence type="ECO:0000313" key="4">
    <source>
        <dbReference type="Proteomes" id="UP000002009"/>
    </source>
</evidence>
<dbReference type="InterPro" id="IPR016135">
    <property type="entry name" value="UBQ-conjugating_enzyme/RWD"/>
</dbReference>
<dbReference type="STRING" id="296587.C1FF46"/>
<accession>C1FF46</accession>
<gene>
    <name evidence="3" type="ORF">MICPUN_77783</name>
</gene>
<proteinExistence type="predicted"/>
<evidence type="ECO:0000259" key="2">
    <source>
        <dbReference type="PROSITE" id="PS50127"/>
    </source>
</evidence>
<protein>
    <recommendedName>
        <fullName evidence="2">UBC core domain-containing protein</fullName>
    </recommendedName>
</protein>
<organism evidence="3 4">
    <name type="scientific">Micromonas commoda (strain RCC299 / NOUM17 / CCMP2709)</name>
    <name type="common">Picoplanktonic green alga</name>
    <dbReference type="NCBI Taxonomy" id="296587"/>
    <lineage>
        <taxon>Eukaryota</taxon>
        <taxon>Viridiplantae</taxon>
        <taxon>Chlorophyta</taxon>
        <taxon>Mamiellophyceae</taxon>
        <taxon>Mamiellales</taxon>
        <taxon>Mamiellaceae</taxon>
        <taxon>Micromonas</taxon>
    </lineage>
</organism>
<evidence type="ECO:0000313" key="3">
    <source>
        <dbReference type="EMBL" id="ACO68298.1"/>
    </source>
</evidence>
<dbReference type="SMART" id="SM00212">
    <property type="entry name" value="UBCc"/>
    <property type="match status" value="1"/>
</dbReference>
<dbReference type="Gene3D" id="3.10.110.10">
    <property type="entry name" value="Ubiquitin Conjugating Enzyme"/>
    <property type="match status" value="1"/>
</dbReference>
<dbReference type="Pfam" id="PF00179">
    <property type="entry name" value="UQ_con"/>
    <property type="match status" value="1"/>
</dbReference>